<dbReference type="GO" id="GO:0005886">
    <property type="term" value="C:plasma membrane"/>
    <property type="evidence" value="ECO:0007669"/>
    <property type="project" value="TreeGrafter"/>
</dbReference>
<evidence type="ECO:0000256" key="3">
    <source>
        <dbReference type="ARBA" id="ARBA00022989"/>
    </source>
</evidence>
<feature type="transmembrane region" description="Helical" evidence="6">
    <location>
        <begin position="1012"/>
        <end position="1036"/>
    </location>
</feature>
<reference evidence="9" key="1">
    <citation type="submission" date="2016-11" db="UniProtKB">
        <authorList>
            <consortium name="WormBaseParasite"/>
        </authorList>
    </citation>
    <scope>IDENTIFICATION</scope>
</reference>
<evidence type="ECO:0000256" key="5">
    <source>
        <dbReference type="SAM" id="MobiDB-lite"/>
    </source>
</evidence>
<feature type="transmembrane region" description="Helical" evidence="6">
    <location>
        <begin position="979"/>
        <end position="1000"/>
    </location>
</feature>
<evidence type="ECO:0000256" key="1">
    <source>
        <dbReference type="ARBA" id="ARBA00004141"/>
    </source>
</evidence>
<comment type="subcellular location">
    <subcellularLocation>
        <location evidence="1">Membrane</location>
        <topology evidence="1">Multi-pass membrane protein</topology>
    </subcellularLocation>
</comment>
<keyword evidence="4 6" id="KW-0472">Membrane</keyword>
<feature type="region of interest" description="Disordered" evidence="5">
    <location>
        <begin position="702"/>
        <end position="817"/>
    </location>
</feature>
<dbReference type="GO" id="GO:0005261">
    <property type="term" value="F:monoatomic cation channel activity"/>
    <property type="evidence" value="ECO:0007669"/>
    <property type="project" value="TreeGrafter"/>
</dbReference>
<accession>A0A1I8BW37</accession>
<feature type="transmembrane region" description="Helical" evidence="6">
    <location>
        <begin position="1113"/>
        <end position="1134"/>
    </location>
</feature>
<evidence type="ECO:0000256" key="4">
    <source>
        <dbReference type="ARBA" id="ARBA00023136"/>
    </source>
</evidence>
<dbReference type="InterPro" id="IPR057366">
    <property type="entry name" value="TRPM-like"/>
</dbReference>
<dbReference type="OMA" id="SLMPWRV"/>
<dbReference type="Proteomes" id="UP000095281">
    <property type="component" value="Unplaced"/>
</dbReference>
<proteinExistence type="predicted"/>
<keyword evidence="8" id="KW-1185">Reference proteome</keyword>
<dbReference type="Pfam" id="PF25508">
    <property type="entry name" value="TRPM2"/>
    <property type="match status" value="1"/>
</dbReference>
<keyword evidence="2 6" id="KW-0812">Transmembrane</keyword>
<dbReference type="InterPro" id="IPR050927">
    <property type="entry name" value="TRPM"/>
</dbReference>
<feature type="domain" description="TRPM-like" evidence="7">
    <location>
        <begin position="450"/>
        <end position="606"/>
    </location>
</feature>
<dbReference type="PANTHER" id="PTHR13800:SF41">
    <property type="entry name" value="PROTEIN CED-11"/>
    <property type="match status" value="1"/>
</dbReference>
<feature type="transmembrane region" description="Helical" evidence="6">
    <location>
        <begin position="937"/>
        <end position="959"/>
    </location>
</feature>
<dbReference type="PANTHER" id="PTHR13800">
    <property type="entry name" value="TRANSIENT RECEPTOR POTENTIAL CATION CHANNEL, SUBFAMILY M, MEMBER 6"/>
    <property type="match status" value="1"/>
</dbReference>
<dbReference type="GO" id="GO:0030001">
    <property type="term" value="P:metal ion transport"/>
    <property type="evidence" value="ECO:0007669"/>
    <property type="project" value="TreeGrafter"/>
</dbReference>
<feature type="compositionally biased region" description="Basic and acidic residues" evidence="5">
    <location>
        <begin position="784"/>
        <end position="798"/>
    </location>
</feature>
<feature type="transmembrane region" description="Helical" evidence="6">
    <location>
        <begin position="905"/>
        <end position="925"/>
    </location>
</feature>
<feature type="compositionally biased region" description="Polar residues" evidence="5">
    <location>
        <begin position="741"/>
        <end position="765"/>
    </location>
</feature>
<evidence type="ECO:0000313" key="8">
    <source>
        <dbReference type="Proteomes" id="UP000095281"/>
    </source>
</evidence>
<protein>
    <submittedName>
        <fullName evidence="9">LSDAT_euk domain-containing protein</fullName>
    </submittedName>
</protein>
<feature type="transmembrane region" description="Helical" evidence="6">
    <location>
        <begin position="874"/>
        <end position="893"/>
    </location>
</feature>
<dbReference type="WBParaSite" id="MhA1_Contig624.frz3.gene14">
    <property type="protein sequence ID" value="MhA1_Contig624.frz3.gene14"/>
    <property type="gene ID" value="MhA1_Contig624.frz3.gene14"/>
</dbReference>
<evidence type="ECO:0000259" key="7">
    <source>
        <dbReference type="Pfam" id="PF25508"/>
    </source>
</evidence>
<evidence type="ECO:0000313" key="9">
    <source>
        <dbReference type="WBParaSite" id="MhA1_Contig624.frz3.gene14"/>
    </source>
</evidence>
<keyword evidence="3 6" id="KW-1133">Transmembrane helix</keyword>
<sequence length="1485" mass="169006">MDEEFYTIPTHGNIQQPNSTDFLHTNTVSIFVDSEWNGGNTSLEGVIQHCPAIYVPSPLQIPKAVKHIYSRLAASANELDQGVPELLISLVGTGNSFSFENSERLINGLNKLFGRCSLWVITSGEHSDPLAYAASKALRSALLQRDNPEETLMIGINSADIRASSYALLIGIPEERTSISGSFSHSQTPISAQNSPATILLSSSLSNERKPLPLVIFCGVTLNSLLELVVYAQCGVPSLVVQDISELCVVLKSAFSLFQSAVFEHNAFEFWLERELRMVALATCGRYVESEIIESKKYILQLLLTVSTSEHSLLAFLPANNLDKIGEEALDLLIRSAPDVNEWARPLELSCKLGIPRPLNFICLEGQFNEKQFSSFLFVVLNLPEKERSNVLSSLLKQNIPLPLNSEFLLKWAIEAEEKHFFNSIILQQLLGLQNFGQLTLIDENIASKFNQLLTELSGYLCNNLFPPELFKSSINSSTKFKQQQLFKDIECPFRIFSFWSLFLLQTENVLIFCSFSNEPIALSLILFKISKEFSKKFNQWILYKNKLKKLSFKLINFAVKLINSAYLQNQFKAYNYLCRPLPSVYRKLTLIQLAFETNANAFISHECCQHWIQQFLYGQLQIQTISNRYILPDWIKILLSSIFVFPSIFWIRLANQENSLQKSKDLTKLQISPTVALLEDGRHTRNVRSSSANSIHSIRSAQFGGPLSGREGDDRRSSPGVLMPVDTVNIGNEGIDENDQVNQISTNDNSTVTDSFLPSASQLRSVEIRKPRNELLSTGQRQKAGEGSRRPSPDRRSLMFCDGGGSGSLSERSRRQSRSSRLLLGSNSAGGAGIEGGATSNFRLLSPRVSLFLPGINIPKTLILFYGTPIVKYWLSLVFRLIYLVFICWAVAQPGCFLSGWIEQFIWLWALCWVIDSIWVFICWSQQINWYGKRLILLIDIIITSTFLLLLLIIRLLITSSINKRNSSFSSLTYELKIFWSLFLLFEFIRTLLIYLPLFKLIGQLFIKIKLIVWKIFLPFLFFCFLFLIISTIVLKAILFPDLSAQPIVMGETFIWTFKQFFTTDLNILHQSSECQRQLLPENRPYCQALGGYANPRCPSQHWLAKFSLIEFIIFLNLFCWPLLLALLITSLFKLDKKEIEEIWINERYSLIIGFSLRPCLPPPLTPIFLAILACCKFGASGSFSCYSQKGDNNNNYYINSNNYSSQNSKRKYCTVYKNPSVQSFRYRSSGGFWRNLAINLWNELNKENKIEGNKQKTEKDKTSLLLDFSVFTQRLATEKESKWEYIKDTSRLKVDPSLRNWLRLLPHYRPNCFSLPIDQFPLDLQKHAQDASVQNLLEIGNQWRQKRLFQFSSLIDKGKCENIFNDGIILNGNGLPLNPSGRCGLAGRGNFPRFGPNRLFLYALFQRCNDDSNENSSEESGNNDRIFLWSVDLSDFSQLHQLAKDGELAWKLNNELSPEIGKLLNNALVLFENAEELKTTKII</sequence>
<name>A0A1I8BW37_MELHA</name>
<evidence type="ECO:0000256" key="2">
    <source>
        <dbReference type="ARBA" id="ARBA00022692"/>
    </source>
</evidence>
<organism evidence="8 9">
    <name type="scientific">Meloidogyne hapla</name>
    <name type="common">Root-knot nematode worm</name>
    <dbReference type="NCBI Taxonomy" id="6305"/>
    <lineage>
        <taxon>Eukaryota</taxon>
        <taxon>Metazoa</taxon>
        <taxon>Ecdysozoa</taxon>
        <taxon>Nematoda</taxon>
        <taxon>Chromadorea</taxon>
        <taxon>Rhabditida</taxon>
        <taxon>Tylenchina</taxon>
        <taxon>Tylenchomorpha</taxon>
        <taxon>Tylenchoidea</taxon>
        <taxon>Meloidogynidae</taxon>
        <taxon>Meloidogyninae</taxon>
        <taxon>Meloidogyne</taxon>
    </lineage>
</organism>
<evidence type="ECO:0000256" key="6">
    <source>
        <dbReference type="SAM" id="Phobius"/>
    </source>
</evidence>